<dbReference type="GO" id="GO:0005886">
    <property type="term" value="C:plasma membrane"/>
    <property type="evidence" value="ECO:0007669"/>
    <property type="project" value="TreeGrafter"/>
</dbReference>
<name>A0A0M2SZ08_9BACI</name>
<dbReference type="InterPro" id="IPR051120">
    <property type="entry name" value="ABC_AA/LPS_Transport"/>
</dbReference>
<dbReference type="SUPFAM" id="SSF52540">
    <property type="entry name" value="P-loop containing nucleoside triphosphate hydrolases"/>
    <property type="match status" value="1"/>
</dbReference>
<dbReference type="EMBL" id="LAYY01000011">
    <property type="protein sequence ID" value="KKK37835.1"/>
    <property type="molecule type" value="Genomic_DNA"/>
</dbReference>
<keyword evidence="2" id="KW-0547">Nucleotide-binding</keyword>
<evidence type="ECO:0000313" key="5">
    <source>
        <dbReference type="EMBL" id="KKK37835.1"/>
    </source>
</evidence>
<dbReference type="Pfam" id="PF12399">
    <property type="entry name" value="BCA_ABC_TP_C"/>
    <property type="match status" value="1"/>
</dbReference>
<organism evidence="5 6">
    <name type="scientific">Mesobacillus campisalis</name>
    <dbReference type="NCBI Taxonomy" id="1408103"/>
    <lineage>
        <taxon>Bacteria</taxon>
        <taxon>Bacillati</taxon>
        <taxon>Bacillota</taxon>
        <taxon>Bacilli</taxon>
        <taxon>Bacillales</taxon>
        <taxon>Bacillaceae</taxon>
        <taxon>Mesobacillus</taxon>
    </lineage>
</organism>
<keyword evidence="6" id="KW-1185">Reference proteome</keyword>
<sequence length="254" mass="27664">MFLETKNLTKKFGGLVAVNDVDFSIEKGKINAIIGPNGAGKSTFFNLISGFHPPSSGQVIFKGKDITRLPSNKIAELGVARTFQTTNLFDQATVLDNVIVGHRLRTKSNLVDAIFRTKRLKAEEKQCREKAIEVLEFVGLTSAAYKLAGSMSQEEKKRVAFALALATDPEIVFLDEPAAGVNPDETEGLAALMEKMVSAGITVCLIEHKMQMIMKLADKIMVLNYGEKIAEGTPKEIRNNEMVIKAYLGGSAIA</sequence>
<proteinExistence type="predicted"/>
<dbReference type="Proteomes" id="UP000034166">
    <property type="component" value="Unassembled WGS sequence"/>
</dbReference>
<dbReference type="GO" id="GO:0005304">
    <property type="term" value="F:L-valine transmembrane transporter activity"/>
    <property type="evidence" value="ECO:0007669"/>
    <property type="project" value="TreeGrafter"/>
</dbReference>
<keyword evidence="3 5" id="KW-0067">ATP-binding</keyword>
<dbReference type="PATRIC" id="fig|1408103.3.peg.2636"/>
<dbReference type="InterPro" id="IPR003593">
    <property type="entry name" value="AAA+_ATPase"/>
</dbReference>
<evidence type="ECO:0000259" key="4">
    <source>
        <dbReference type="PROSITE" id="PS50893"/>
    </source>
</evidence>
<reference evidence="5 6" key="1">
    <citation type="submission" date="2015-04" db="EMBL/GenBank/DDBJ databases">
        <title>Taxonomic description and genome sequence of Bacillus campisalis sp. nov., a novel member of the genus Bacillus isolated from solar saltern.</title>
        <authorList>
            <person name="Mathan Kumar R."/>
            <person name="Kaur G."/>
            <person name="Kumar A."/>
            <person name="Singh N.K."/>
            <person name="Kaur N."/>
            <person name="Kumar N."/>
            <person name="Mayilraj S."/>
        </authorList>
    </citation>
    <scope>NUCLEOTIDE SEQUENCE [LARGE SCALE GENOMIC DNA]</scope>
    <source>
        <strain evidence="5 6">SA2-6</strain>
    </source>
</reference>
<comment type="caution">
    <text evidence="5">The sequence shown here is derived from an EMBL/GenBank/DDBJ whole genome shotgun (WGS) entry which is preliminary data.</text>
</comment>
<evidence type="ECO:0000313" key="6">
    <source>
        <dbReference type="Proteomes" id="UP000034166"/>
    </source>
</evidence>
<dbReference type="GO" id="GO:1903806">
    <property type="term" value="P:L-isoleucine import across plasma membrane"/>
    <property type="evidence" value="ECO:0007669"/>
    <property type="project" value="TreeGrafter"/>
</dbReference>
<dbReference type="InterPro" id="IPR003439">
    <property type="entry name" value="ABC_transporter-like_ATP-bd"/>
</dbReference>
<dbReference type="InterPro" id="IPR027417">
    <property type="entry name" value="P-loop_NTPase"/>
</dbReference>
<dbReference type="SMART" id="SM00382">
    <property type="entry name" value="AAA"/>
    <property type="match status" value="1"/>
</dbReference>
<dbReference type="GO" id="GO:0005524">
    <property type="term" value="F:ATP binding"/>
    <property type="evidence" value="ECO:0007669"/>
    <property type="project" value="UniProtKB-KW"/>
</dbReference>
<dbReference type="GO" id="GO:0015188">
    <property type="term" value="F:L-isoleucine transmembrane transporter activity"/>
    <property type="evidence" value="ECO:0007669"/>
    <property type="project" value="TreeGrafter"/>
</dbReference>
<dbReference type="GO" id="GO:0015808">
    <property type="term" value="P:L-alanine transport"/>
    <property type="evidence" value="ECO:0007669"/>
    <property type="project" value="TreeGrafter"/>
</dbReference>
<dbReference type="Gene3D" id="3.40.50.300">
    <property type="entry name" value="P-loop containing nucleotide triphosphate hydrolases"/>
    <property type="match status" value="1"/>
</dbReference>
<evidence type="ECO:0000256" key="3">
    <source>
        <dbReference type="ARBA" id="ARBA00022840"/>
    </source>
</evidence>
<feature type="domain" description="ABC transporter" evidence="4">
    <location>
        <begin position="3"/>
        <end position="250"/>
    </location>
</feature>
<protein>
    <submittedName>
        <fullName evidence="5">Leucine/isoleucine/valine transporter ATP-binding subunit</fullName>
    </submittedName>
</protein>
<gene>
    <name evidence="5" type="primary">livG</name>
    <name evidence="5" type="ORF">WQ57_11710</name>
</gene>
<dbReference type="GO" id="GO:0016887">
    <property type="term" value="F:ATP hydrolysis activity"/>
    <property type="evidence" value="ECO:0007669"/>
    <property type="project" value="InterPro"/>
</dbReference>
<dbReference type="CDD" id="cd03219">
    <property type="entry name" value="ABC_Mj1267_LivG_branched"/>
    <property type="match status" value="1"/>
</dbReference>
<dbReference type="FunFam" id="3.40.50.300:FF:000421">
    <property type="entry name" value="Branched-chain amino acid ABC transporter ATP-binding protein"/>
    <property type="match status" value="1"/>
</dbReference>
<keyword evidence="1" id="KW-0813">Transport</keyword>
<dbReference type="PANTHER" id="PTHR45772:SF7">
    <property type="entry name" value="AMINO ACID ABC TRANSPORTER ATP-BINDING PROTEIN"/>
    <property type="match status" value="1"/>
</dbReference>
<evidence type="ECO:0000256" key="2">
    <source>
        <dbReference type="ARBA" id="ARBA00022741"/>
    </source>
</evidence>
<dbReference type="RefSeq" id="WP_046523957.1">
    <property type="nucleotide sequence ID" value="NZ_LAYY01000011.1"/>
</dbReference>
<dbReference type="GO" id="GO:0015192">
    <property type="term" value="F:L-phenylalanine transmembrane transporter activity"/>
    <property type="evidence" value="ECO:0007669"/>
    <property type="project" value="TreeGrafter"/>
</dbReference>
<dbReference type="GO" id="GO:0042941">
    <property type="term" value="P:D-alanine transmembrane transport"/>
    <property type="evidence" value="ECO:0007669"/>
    <property type="project" value="TreeGrafter"/>
</dbReference>
<dbReference type="OrthoDB" id="9805514at2"/>
<dbReference type="InterPro" id="IPR032823">
    <property type="entry name" value="BCA_ABC_TP_C"/>
</dbReference>
<evidence type="ECO:0000256" key="1">
    <source>
        <dbReference type="ARBA" id="ARBA00022448"/>
    </source>
</evidence>
<dbReference type="GO" id="GO:1903805">
    <property type="term" value="P:L-valine import across plasma membrane"/>
    <property type="evidence" value="ECO:0007669"/>
    <property type="project" value="TreeGrafter"/>
</dbReference>
<dbReference type="Pfam" id="PF00005">
    <property type="entry name" value="ABC_tran"/>
    <property type="match status" value="1"/>
</dbReference>
<dbReference type="AlphaFoldDB" id="A0A0M2SZ08"/>
<accession>A0A0M2SZ08</accession>
<dbReference type="PANTHER" id="PTHR45772">
    <property type="entry name" value="CONSERVED COMPONENT OF ABC TRANSPORTER FOR NATURAL AMINO ACIDS-RELATED"/>
    <property type="match status" value="1"/>
</dbReference>
<dbReference type="PROSITE" id="PS50893">
    <property type="entry name" value="ABC_TRANSPORTER_2"/>
    <property type="match status" value="1"/>
</dbReference>